<dbReference type="InterPro" id="IPR036179">
    <property type="entry name" value="Ig-like_dom_sf"/>
</dbReference>
<proteinExistence type="predicted"/>
<dbReference type="OrthoDB" id="8905646at2759"/>
<dbReference type="AlphaFoldDB" id="A0A8C9RZZ3"/>
<dbReference type="InterPro" id="IPR013098">
    <property type="entry name" value="Ig_I-set"/>
</dbReference>
<dbReference type="Pfam" id="PF07679">
    <property type="entry name" value="I-set"/>
    <property type="match status" value="2"/>
</dbReference>
<accession>A0A8C9RZZ3</accession>
<evidence type="ECO:0000313" key="4">
    <source>
        <dbReference type="Proteomes" id="UP000694397"/>
    </source>
</evidence>
<dbReference type="SUPFAM" id="SSF48726">
    <property type="entry name" value="Immunoglobulin"/>
    <property type="match status" value="2"/>
</dbReference>
<feature type="domain" description="Ig-like" evidence="2">
    <location>
        <begin position="45"/>
        <end position="134"/>
    </location>
</feature>
<dbReference type="InterPro" id="IPR003599">
    <property type="entry name" value="Ig_sub"/>
</dbReference>
<keyword evidence="1" id="KW-0393">Immunoglobulin domain</keyword>
<dbReference type="InterPro" id="IPR007110">
    <property type="entry name" value="Ig-like_dom"/>
</dbReference>
<dbReference type="InterPro" id="IPR003598">
    <property type="entry name" value="Ig_sub2"/>
</dbReference>
<protein>
    <recommendedName>
        <fullName evidence="2">Ig-like domain-containing protein</fullName>
    </recommendedName>
</protein>
<reference evidence="3" key="2">
    <citation type="submission" date="2025-08" db="UniProtKB">
        <authorList>
            <consortium name="Ensembl"/>
        </authorList>
    </citation>
    <scope>IDENTIFICATION</scope>
</reference>
<dbReference type="GO" id="GO:0045214">
    <property type="term" value="P:sarcomere organization"/>
    <property type="evidence" value="ECO:0007669"/>
    <property type="project" value="TreeGrafter"/>
</dbReference>
<keyword evidence="4" id="KW-1185">Reference proteome</keyword>
<dbReference type="Gene3D" id="2.60.40.10">
    <property type="entry name" value="Immunoglobulins"/>
    <property type="match status" value="2"/>
</dbReference>
<reference evidence="3" key="3">
    <citation type="submission" date="2025-09" db="UniProtKB">
        <authorList>
            <consortium name="Ensembl"/>
        </authorList>
    </citation>
    <scope>IDENTIFICATION</scope>
</reference>
<dbReference type="InterPro" id="IPR013783">
    <property type="entry name" value="Ig-like_fold"/>
</dbReference>
<evidence type="ECO:0000313" key="3">
    <source>
        <dbReference type="Ensembl" id="ENSSFOP00015021786.2"/>
    </source>
</evidence>
<dbReference type="GO" id="GO:0031430">
    <property type="term" value="C:M band"/>
    <property type="evidence" value="ECO:0007669"/>
    <property type="project" value="TreeGrafter"/>
</dbReference>
<dbReference type="PANTHER" id="PTHR14340:SF13">
    <property type="entry name" value="TITIN"/>
    <property type="match status" value="1"/>
</dbReference>
<evidence type="ECO:0000259" key="2">
    <source>
        <dbReference type="PROSITE" id="PS50835"/>
    </source>
</evidence>
<dbReference type="GeneTree" id="ENSGT01110000267173"/>
<evidence type="ECO:0000256" key="1">
    <source>
        <dbReference type="ARBA" id="ARBA00023319"/>
    </source>
</evidence>
<dbReference type="Proteomes" id="UP000694397">
    <property type="component" value="Chromosome 21"/>
</dbReference>
<reference evidence="3 4" key="1">
    <citation type="submission" date="2019-04" db="EMBL/GenBank/DDBJ databases">
        <authorList>
            <consortium name="Wellcome Sanger Institute Data Sharing"/>
        </authorList>
    </citation>
    <scope>NUCLEOTIDE SEQUENCE [LARGE SCALE GENOMIC DNA]</scope>
</reference>
<dbReference type="GO" id="GO:0008307">
    <property type="term" value="F:structural constituent of muscle"/>
    <property type="evidence" value="ECO:0007669"/>
    <property type="project" value="TreeGrafter"/>
</dbReference>
<dbReference type="GO" id="GO:0055013">
    <property type="term" value="P:cardiac muscle cell development"/>
    <property type="evidence" value="ECO:0007669"/>
    <property type="project" value="UniProtKB-ARBA"/>
</dbReference>
<dbReference type="PANTHER" id="PTHR14340">
    <property type="entry name" value="MICROFIBRIL-ASSOCIATED GLYCOPROTEIN 3"/>
    <property type="match status" value="1"/>
</dbReference>
<name>A0A8C9RZZ3_SCLFO</name>
<dbReference type="GO" id="GO:0003007">
    <property type="term" value="P:heart morphogenesis"/>
    <property type="evidence" value="ECO:0007669"/>
    <property type="project" value="UniProtKB-ARBA"/>
</dbReference>
<dbReference type="FunFam" id="2.60.40.10:FF:000107">
    <property type="entry name" value="Myosin, light chain kinase a"/>
    <property type="match status" value="1"/>
</dbReference>
<dbReference type="FunFam" id="2.60.40.10:FF:000002">
    <property type="entry name" value="Titin a"/>
    <property type="match status" value="1"/>
</dbReference>
<dbReference type="SMART" id="SM00409">
    <property type="entry name" value="IG"/>
    <property type="match status" value="2"/>
</dbReference>
<dbReference type="PROSITE" id="PS50835">
    <property type="entry name" value="IG_LIKE"/>
    <property type="match status" value="2"/>
</dbReference>
<dbReference type="SMART" id="SM00408">
    <property type="entry name" value="IGc2"/>
    <property type="match status" value="2"/>
</dbReference>
<dbReference type="Ensembl" id="ENSSFOT00015022029.2">
    <property type="protein sequence ID" value="ENSSFOP00015021786.2"/>
    <property type="gene ID" value="ENSSFOG00015014042.2"/>
</dbReference>
<feature type="domain" description="Ig-like" evidence="2">
    <location>
        <begin position="138"/>
        <end position="211"/>
    </location>
</feature>
<sequence length="220" mass="24416">SIIFTMVNFIAALKFFYKCSLIVPPLPPPQQFLYLFVFVFTKGAPTLDLLTQDIVVIEGQKLQLPVHYRAIPSPSVSWQKDGTNLIPDDRLHLSCDRAIAHIKISKCNHEDAGIYTVTLENKLGFDISVKKGVTVRAGEKLKLPAHITGRPQPQVNWMKDGGHVDQEHAVIETVGKNSTLSIKHALRTDHGKYQVTGSNSSGTKTAFTKVDVMGKQRETI</sequence>
<organism evidence="3 4">
    <name type="scientific">Scleropages formosus</name>
    <name type="common">Asian bonytongue</name>
    <name type="synonym">Osteoglossum formosum</name>
    <dbReference type="NCBI Taxonomy" id="113540"/>
    <lineage>
        <taxon>Eukaryota</taxon>
        <taxon>Metazoa</taxon>
        <taxon>Chordata</taxon>
        <taxon>Craniata</taxon>
        <taxon>Vertebrata</taxon>
        <taxon>Euteleostomi</taxon>
        <taxon>Actinopterygii</taxon>
        <taxon>Neopterygii</taxon>
        <taxon>Teleostei</taxon>
        <taxon>Osteoglossocephala</taxon>
        <taxon>Osteoglossomorpha</taxon>
        <taxon>Osteoglossiformes</taxon>
        <taxon>Osteoglossidae</taxon>
        <taxon>Scleropages</taxon>
    </lineage>
</organism>